<dbReference type="PANTHER" id="PTHR10763">
    <property type="entry name" value="CELL DIVISION CONTROL PROTEIN 6-RELATED"/>
    <property type="match status" value="1"/>
</dbReference>
<evidence type="ECO:0000256" key="4">
    <source>
        <dbReference type="ARBA" id="ARBA00023306"/>
    </source>
</evidence>
<dbReference type="GO" id="GO:0005634">
    <property type="term" value="C:nucleus"/>
    <property type="evidence" value="ECO:0007669"/>
    <property type="project" value="TreeGrafter"/>
</dbReference>
<dbReference type="InterPro" id="IPR027417">
    <property type="entry name" value="P-loop_NTPase"/>
</dbReference>
<keyword evidence="6" id="KW-0472">Membrane</keyword>
<feature type="transmembrane region" description="Helical" evidence="6">
    <location>
        <begin position="184"/>
        <end position="206"/>
    </location>
</feature>
<dbReference type="SUPFAM" id="SSF52540">
    <property type="entry name" value="P-loop containing nucleoside triphosphate hydrolases"/>
    <property type="match status" value="1"/>
</dbReference>
<evidence type="ECO:0000313" key="9">
    <source>
        <dbReference type="Proteomes" id="UP001291623"/>
    </source>
</evidence>
<keyword evidence="6" id="KW-0812">Transmembrane</keyword>
<keyword evidence="6" id="KW-1133">Transmembrane helix</keyword>
<organism evidence="8 9">
    <name type="scientific">Anisodus tanguticus</name>
    <dbReference type="NCBI Taxonomy" id="243964"/>
    <lineage>
        <taxon>Eukaryota</taxon>
        <taxon>Viridiplantae</taxon>
        <taxon>Streptophyta</taxon>
        <taxon>Embryophyta</taxon>
        <taxon>Tracheophyta</taxon>
        <taxon>Spermatophyta</taxon>
        <taxon>Magnoliopsida</taxon>
        <taxon>eudicotyledons</taxon>
        <taxon>Gunneridae</taxon>
        <taxon>Pentapetalae</taxon>
        <taxon>asterids</taxon>
        <taxon>lamiids</taxon>
        <taxon>Solanales</taxon>
        <taxon>Solanaceae</taxon>
        <taxon>Solanoideae</taxon>
        <taxon>Hyoscyameae</taxon>
        <taxon>Anisodus</taxon>
    </lineage>
</organism>
<dbReference type="GO" id="GO:0051301">
    <property type="term" value="P:cell division"/>
    <property type="evidence" value="ECO:0007669"/>
    <property type="project" value="UniProtKB-KW"/>
</dbReference>
<comment type="similarity">
    <text evidence="1">Belongs to the CDC6/cdc18 family.</text>
</comment>
<dbReference type="PIRSF" id="PIRSF001767">
    <property type="entry name" value="Cdc6"/>
    <property type="match status" value="1"/>
</dbReference>
<evidence type="ECO:0000256" key="6">
    <source>
        <dbReference type="SAM" id="Phobius"/>
    </source>
</evidence>
<dbReference type="Pfam" id="PF09079">
    <property type="entry name" value="WHD_Cdc6"/>
    <property type="match status" value="1"/>
</dbReference>
<evidence type="ECO:0000256" key="2">
    <source>
        <dbReference type="ARBA" id="ARBA00022618"/>
    </source>
</evidence>
<reference evidence="8" key="1">
    <citation type="submission" date="2023-12" db="EMBL/GenBank/DDBJ databases">
        <title>Genome assembly of Anisodus tanguticus.</title>
        <authorList>
            <person name="Wang Y.-J."/>
        </authorList>
    </citation>
    <scope>NUCLEOTIDE SEQUENCE</scope>
    <source>
        <strain evidence="8">KB-2021</strain>
        <tissue evidence="8">Leaf</tissue>
    </source>
</reference>
<dbReference type="Gene3D" id="1.10.8.60">
    <property type="match status" value="2"/>
</dbReference>
<sequence length="714" mass="80134">MPTIAAVRRSPRVSGGSKIAVKPEIVSTPQKRRFRSNSTTEYSLVTSASTPSPMASSKCKWKSPRRCVTDSPKSPPNANFGDKAVNTSKSPVKKTLLESFIEKPMWNPRDMEQLNAVKEALHVSRAPSNLVCREVEHNRVLEFCKQAVEHEKAGSLYICGCPGTGKSLSMEKVNKVLVNWAEEFIFQISLTFVGEFCAVFCFFFLLDDLRDHLHMRVPQVVEGLAKDFLYQLSFKVAYPTNLKTIANQLFICSLQSGFQAPDTLSLNCSSLSNTSDIFSKILDKIQPQRKLNRHTSPLQYLQKMFSEKQQSAVPKMLLIVADELDYLITKDKSVLHELFMLTTLPFSRFILIGIANAIDLADKFLPKLQSLNCKPAVITFRAYSKDQIISILQQRLNAFPFKIFQPQALELCARVAEGLPETTALPTKVELRSAYTLPSLDPTLWDFTGYVVVVVAKIASASGDMRKALWICRSAIEMLEAEIRDSINSLDLPSLHGGVCDQLRDGVCDKPLIHESNIVRVDHVAIALSKAYRSPVVDTIQSLPQHQQGEKKDATIGELNVSYIDVCKSTLIPPVGIMELSSMCRVLGDQGILKVGKAREEKLCRVTLKVDEADVTFALQVRIYFFALCLIWEYASFEFVFKNLDDQLSTRLWFSIIYVVAKQIANLWSRHDGIKPGQSGYDLWMDGTGTFGFPLNFGISLWLPYHTLNSQRCN</sequence>
<keyword evidence="4" id="KW-0131">Cell cycle</keyword>
<name>A0AAE1RRC9_9SOLA</name>
<accession>A0AAE1RRC9</accession>
<proteinExistence type="inferred from homology"/>
<dbReference type="InterPro" id="IPR015163">
    <property type="entry name" value="Cdc6_C"/>
</dbReference>
<keyword evidence="3" id="KW-0235">DNA replication</keyword>
<dbReference type="AlphaFoldDB" id="A0AAE1RRC9"/>
<dbReference type="EMBL" id="JAVYJV010000013">
    <property type="protein sequence ID" value="KAK4355992.1"/>
    <property type="molecule type" value="Genomic_DNA"/>
</dbReference>
<dbReference type="InterPro" id="IPR016314">
    <property type="entry name" value="Cdc6/18"/>
</dbReference>
<dbReference type="PANTHER" id="PTHR10763:SF26">
    <property type="entry name" value="CELL DIVISION CONTROL PROTEIN 6 HOMOLOG"/>
    <property type="match status" value="1"/>
</dbReference>
<dbReference type="Gene3D" id="3.40.50.300">
    <property type="entry name" value="P-loop containing nucleotide triphosphate hydrolases"/>
    <property type="match status" value="2"/>
</dbReference>
<keyword evidence="9" id="KW-1185">Reference proteome</keyword>
<dbReference type="InterPro" id="IPR036390">
    <property type="entry name" value="WH_DNA-bd_sf"/>
</dbReference>
<evidence type="ECO:0000313" key="8">
    <source>
        <dbReference type="EMBL" id="KAK4355992.1"/>
    </source>
</evidence>
<dbReference type="Pfam" id="PF13401">
    <property type="entry name" value="AAA_22"/>
    <property type="match status" value="1"/>
</dbReference>
<keyword evidence="2" id="KW-0132">Cell division</keyword>
<feature type="compositionally biased region" description="Polar residues" evidence="5">
    <location>
        <begin position="36"/>
        <end position="45"/>
    </location>
</feature>
<evidence type="ECO:0000256" key="1">
    <source>
        <dbReference type="ARBA" id="ARBA00006184"/>
    </source>
</evidence>
<feature type="region of interest" description="Disordered" evidence="5">
    <location>
        <begin position="1"/>
        <end position="87"/>
    </location>
</feature>
<evidence type="ECO:0000256" key="3">
    <source>
        <dbReference type="ARBA" id="ARBA00022705"/>
    </source>
</evidence>
<dbReference type="InterPro" id="IPR049945">
    <property type="entry name" value="AAA_22"/>
</dbReference>
<dbReference type="GO" id="GO:0033314">
    <property type="term" value="P:mitotic DNA replication checkpoint signaling"/>
    <property type="evidence" value="ECO:0007669"/>
    <property type="project" value="TreeGrafter"/>
</dbReference>
<protein>
    <recommendedName>
        <fullName evidence="7">Cdc6 C-terminal domain-containing protein</fullName>
    </recommendedName>
</protein>
<dbReference type="Proteomes" id="UP001291623">
    <property type="component" value="Unassembled WGS sequence"/>
</dbReference>
<dbReference type="SMART" id="SM01074">
    <property type="entry name" value="Cdc6_C"/>
    <property type="match status" value="1"/>
</dbReference>
<gene>
    <name evidence="8" type="ORF">RND71_024963</name>
</gene>
<feature type="compositionally biased region" description="Low complexity" evidence="5">
    <location>
        <begin position="46"/>
        <end position="57"/>
    </location>
</feature>
<dbReference type="SUPFAM" id="SSF46785">
    <property type="entry name" value="Winged helix' DNA-binding domain"/>
    <property type="match status" value="1"/>
</dbReference>
<evidence type="ECO:0000259" key="7">
    <source>
        <dbReference type="SMART" id="SM01074"/>
    </source>
</evidence>
<dbReference type="GO" id="GO:0006270">
    <property type="term" value="P:DNA replication initiation"/>
    <property type="evidence" value="ECO:0007669"/>
    <property type="project" value="InterPro"/>
</dbReference>
<dbReference type="GO" id="GO:0016887">
    <property type="term" value="F:ATP hydrolysis activity"/>
    <property type="evidence" value="ECO:0007669"/>
    <property type="project" value="InterPro"/>
</dbReference>
<dbReference type="GO" id="GO:0003688">
    <property type="term" value="F:DNA replication origin binding"/>
    <property type="evidence" value="ECO:0007669"/>
    <property type="project" value="TreeGrafter"/>
</dbReference>
<comment type="caution">
    <text evidence="8">The sequence shown here is derived from an EMBL/GenBank/DDBJ whole genome shotgun (WGS) entry which is preliminary data.</text>
</comment>
<dbReference type="InterPro" id="IPR050311">
    <property type="entry name" value="ORC1/CDC6"/>
</dbReference>
<feature type="domain" description="Cdc6 C-terminal" evidence="7">
    <location>
        <begin position="540"/>
        <end position="619"/>
    </location>
</feature>
<evidence type="ECO:0000256" key="5">
    <source>
        <dbReference type="SAM" id="MobiDB-lite"/>
    </source>
</evidence>